<organism evidence="9 10">
    <name type="scientific">Granulicella cerasi</name>
    <dbReference type="NCBI Taxonomy" id="741063"/>
    <lineage>
        <taxon>Bacteria</taxon>
        <taxon>Pseudomonadati</taxon>
        <taxon>Acidobacteriota</taxon>
        <taxon>Terriglobia</taxon>
        <taxon>Terriglobales</taxon>
        <taxon>Acidobacteriaceae</taxon>
        <taxon>Granulicella</taxon>
    </lineage>
</organism>
<keyword evidence="4" id="KW-0862">Zinc</keyword>
<keyword evidence="5 7" id="KW-0067">ATP-binding</keyword>
<dbReference type="Pfam" id="PF00749">
    <property type="entry name" value="tRNA-synt_1c"/>
    <property type="match status" value="1"/>
</dbReference>
<accession>A0ABW1ZCC2</accession>
<evidence type="ECO:0000256" key="4">
    <source>
        <dbReference type="ARBA" id="ARBA00022833"/>
    </source>
</evidence>
<dbReference type="PANTHER" id="PTHR43311:SF1">
    <property type="entry name" value="GLUTAMYL-Q TRNA(ASP) SYNTHETASE"/>
    <property type="match status" value="1"/>
</dbReference>
<evidence type="ECO:0000256" key="6">
    <source>
        <dbReference type="ARBA" id="ARBA00023146"/>
    </source>
</evidence>
<keyword evidence="2" id="KW-0479">Metal-binding</keyword>
<gene>
    <name evidence="9" type="primary">gluQRS</name>
    <name evidence="9" type="ORF">ACFQBQ_09700</name>
</gene>
<dbReference type="GO" id="GO:0016874">
    <property type="term" value="F:ligase activity"/>
    <property type="evidence" value="ECO:0007669"/>
    <property type="project" value="UniProtKB-KW"/>
</dbReference>
<name>A0ABW1ZCC2_9BACT</name>
<evidence type="ECO:0000256" key="5">
    <source>
        <dbReference type="ARBA" id="ARBA00022840"/>
    </source>
</evidence>
<dbReference type="InterPro" id="IPR014729">
    <property type="entry name" value="Rossmann-like_a/b/a_fold"/>
</dbReference>
<protein>
    <submittedName>
        <fullName evidence="9">tRNA glutamyl-Q(34) synthetase GluQRS</fullName>
        <ecNumber evidence="9">6.1.1.-</ecNumber>
    </submittedName>
</protein>
<dbReference type="PROSITE" id="PS00178">
    <property type="entry name" value="AA_TRNA_LIGASE_I"/>
    <property type="match status" value="1"/>
</dbReference>
<evidence type="ECO:0000256" key="3">
    <source>
        <dbReference type="ARBA" id="ARBA00022741"/>
    </source>
</evidence>
<dbReference type="InterPro" id="IPR000924">
    <property type="entry name" value="Glu/Gln-tRNA-synth"/>
</dbReference>
<keyword evidence="7" id="KW-0648">Protein biosynthesis</keyword>
<dbReference type="InterPro" id="IPR049940">
    <property type="entry name" value="GluQ/Sye"/>
</dbReference>
<proteinExistence type="inferred from homology"/>
<sequence>MQTSLCATLNAMDDLRYECATIEWEALERSKYVGRIAPSPTGLLHLGHARTFWAANYRCGATKGTMWLRNEDLDPQRSKQEYVDAMRGDLQWLGITWDRELTQSERMEAYREAMQQLLASGHVFACNCSRKDLLQAIQAPHEDTDDEPIYNGRCRCNTTRTLEANTNYRFRVPDDERIAFVDGHCGPQSFLAGTTSEADFGDFLVWRKDGLPSYQLACVVDDAFQGVTEVVRGRDLLKSTARQILLQRALGLHTPRYFHTDLMRDANGVRLAKRHDALSLRALREQGHTPEQVLAMF</sequence>
<evidence type="ECO:0000259" key="8">
    <source>
        <dbReference type="Pfam" id="PF00749"/>
    </source>
</evidence>
<evidence type="ECO:0000256" key="1">
    <source>
        <dbReference type="ARBA" id="ARBA00022598"/>
    </source>
</evidence>
<dbReference type="EC" id="6.1.1.-" evidence="9"/>
<dbReference type="SUPFAM" id="SSF52374">
    <property type="entry name" value="Nucleotidylyl transferase"/>
    <property type="match status" value="1"/>
</dbReference>
<evidence type="ECO:0000313" key="9">
    <source>
        <dbReference type="EMBL" id="MFC6645848.1"/>
    </source>
</evidence>
<dbReference type="RefSeq" id="WP_263369562.1">
    <property type="nucleotide sequence ID" value="NZ_JAGSYD010000001.1"/>
</dbReference>
<evidence type="ECO:0000256" key="7">
    <source>
        <dbReference type="RuleBase" id="RU363037"/>
    </source>
</evidence>
<comment type="caution">
    <text evidence="9">The sequence shown here is derived from an EMBL/GenBank/DDBJ whole genome shotgun (WGS) entry which is preliminary data.</text>
</comment>
<keyword evidence="10" id="KW-1185">Reference proteome</keyword>
<comment type="similarity">
    <text evidence="7">Belongs to the class-I aminoacyl-tRNA synthetase family.</text>
</comment>
<dbReference type="EMBL" id="JBHSWI010000001">
    <property type="protein sequence ID" value="MFC6645848.1"/>
    <property type="molecule type" value="Genomic_DNA"/>
</dbReference>
<keyword evidence="6 7" id="KW-0030">Aminoacyl-tRNA synthetase</keyword>
<dbReference type="Gene3D" id="3.40.50.620">
    <property type="entry name" value="HUPs"/>
    <property type="match status" value="1"/>
</dbReference>
<dbReference type="NCBIfam" id="NF004315">
    <property type="entry name" value="PRK05710.1-4"/>
    <property type="match status" value="1"/>
</dbReference>
<dbReference type="Proteomes" id="UP001596391">
    <property type="component" value="Unassembled WGS sequence"/>
</dbReference>
<keyword evidence="3 7" id="KW-0547">Nucleotide-binding</keyword>
<evidence type="ECO:0000313" key="10">
    <source>
        <dbReference type="Proteomes" id="UP001596391"/>
    </source>
</evidence>
<dbReference type="InterPro" id="IPR020058">
    <property type="entry name" value="Glu/Gln-tRNA-synth_Ib_cat-dom"/>
</dbReference>
<keyword evidence="1 7" id="KW-0436">Ligase</keyword>
<reference evidence="10" key="1">
    <citation type="journal article" date="2019" name="Int. J. Syst. Evol. Microbiol.">
        <title>The Global Catalogue of Microorganisms (GCM) 10K type strain sequencing project: providing services to taxonomists for standard genome sequencing and annotation.</title>
        <authorList>
            <consortium name="The Broad Institute Genomics Platform"/>
            <consortium name="The Broad Institute Genome Sequencing Center for Infectious Disease"/>
            <person name="Wu L."/>
            <person name="Ma J."/>
        </authorList>
    </citation>
    <scope>NUCLEOTIDE SEQUENCE [LARGE SCALE GENOMIC DNA]</scope>
    <source>
        <strain evidence="10">CGMCC 1.16026</strain>
    </source>
</reference>
<feature type="domain" description="Glutamyl/glutaminyl-tRNA synthetase class Ib catalytic" evidence="8">
    <location>
        <begin position="34"/>
        <end position="295"/>
    </location>
</feature>
<dbReference type="InterPro" id="IPR001412">
    <property type="entry name" value="aa-tRNA-synth_I_CS"/>
</dbReference>
<dbReference type="PRINTS" id="PR00987">
    <property type="entry name" value="TRNASYNTHGLU"/>
</dbReference>
<dbReference type="PANTHER" id="PTHR43311">
    <property type="entry name" value="GLUTAMATE--TRNA LIGASE"/>
    <property type="match status" value="1"/>
</dbReference>
<evidence type="ECO:0000256" key="2">
    <source>
        <dbReference type="ARBA" id="ARBA00022723"/>
    </source>
</evidence>